<feature type="transmembrane region" description="Helical" evidence="1">
    <location>
        <begin position="90"/>
        <end position="110"/>
    </location>
</feature>
<accession>F3KI91</accession>
<dbReference type="Proteomes" id="UP000004348">
    <property type="component" value="Chromosome"/>
</dbReference>
<evidence type="ECO:0000256" key="1">
    <source>
        <dbReference type="SAM" id="Phobius"/>
    </source>
</evidence>
<dbReference type="EMBL" id="AEGP01000018">
    <property type="protein sequence ID" value="EGG42876.1"/>
    <property type="molecule type" value="Genomic_DNA"/>
</dbReference>
<feature type="transmembrane region" description="Helical" evidence="1">
    <location>
        <begin position="50"/>
        <end position="69"/>
    </location>
</feature>
<dbReference type="AlphaFoldDB" id="F3KI91"/>
<gene>
    <name evidence="3" type="ORF">Nlim_0185</name>
</gene>
<dbReference type="Pfam" id="PF02517">
    <property type="entry name" value="Rce1-like"/>
    <property type="match status" value="1"/>
</dbReference>
<dbReference type="GO" id="GO:0004175">
    <property type="term" value="F:endopeptidase activity"/>
    <property type="evidence" value="ECO:0007669"/>
    <property type="project" value="UniProtKB-ARBA"/>
</dbReference>
<reference evidence="3" key="1">
    <citation type="journal article" date="2011" name="PLoS ONE">
        <title>Genome of a low-salinity ammonia-oxidizing archaeon determined by single-cell and metagenomic analysis.</title>
        <authorList>
            <person name="Blainey P.C."/>
            <person name="Mosier A.C."/>
            <person name="Potanina A."/>
            <person name="Francis C.A."/>
            <person name="Quake S.R."/>
        </authorList>
    </citation>
    <scope>NUCLEOTIDE SEQUENCE [LARGE SCALE GENOMIC DNA]</scope>
    <source>
        <strain evidence="3">SFB1</strain>
    </source>
</reference>
<evidence type="ECO:0000259" key="2">
    <source>
        <dbReference type="Pfam" id="PF02517"/>
    </source>
</evidence>
<feature type="transmembrane region" description="Helical" evidence="1">
    <location>
        <begin position="277"/>
        <end position="295"/>
    </location>
</feature>
<keyword evidence="1" id="KW-1133">Transmembrane helix</keyword>
<comment type="caution">
    <text evidence="3">The sequence shown here is derived from an EMBL/GenBank/DDBJ whole genome shotgun (WGS) entry which is preliminary data.</text>
</comment>
<feature type="transmembrane region" description="Helical" evidence="1">
    <location>
        <begin position="145"/>
        <end position="162"/>
    </location>
</feature>
<evidence type="ECO:0000313" key="3">
    <source>
        <dbReference type="EMBL" id="EGG42876.1"/>
    </source>
</evidence>
<feature type="transmembrane region" description="Helical" evidence="1">
    <location>
        <begin position="189"/>
        <end position="206"/>
    </location>
</feature>
<name>F3KI91_9ARCH</name>
<dbReference type="PATRIC" id="fig|886738.10.peg.211"/>
<organism evidence="3">
    <name type="scientific">Candidatus Nitrosarchaeum limnium SFB1</name>
    <dbReference type="NCBI Taxonomy" id="886738"/>
    <lineage>
        <taxon>Archaea</taxon>
        <taxon>Nitrososphaerota</taxon>
        <taxon>Nitrososphaeria</taxon>
        <taxon>Nitrosopumilales</taxon>
        <taxon>Nitrosopumilaceae</taxon>
        <taxon>Nitrosarchaeum</taxon>
    </lineage>
</organism>
<dbReference type="STRING" id="886738.Nlim_0185"/>
<protein>
    <submittedName>
        <fullName evidence="3">Abortive infection protein</fullName>
    </submittedName>
</protein>
<proteinExistence type="predicted"/>
<keyword evidence="1" id="KW-0472">Membrane</keyword>
<feature type="domain" description="CAAX prenyl protease 2/Lysostaphin resistance protein A-like" evidence="2">
    <location>
        <begin position="133"/>
        <end position="247"/>
    </location>
</feature>
<sequence length="306" mass="34830">MMLLSFPFGVFVVFDTNIGNDINFQYPLSNLELFKELGFAIPFHVEVGDFFIVLWSIYAVLFAIALFGPDNGFLKTLSFNLGNSKSDTKSNYMFVITKWFSILILVSIIIDSVQQGFGIVTVPPHVENDLTQFLYVSLSPIVEEFGFRVILIGLPLFVFYSHKLSFSHFLKSLWSPNSNLHIYDSKKPLLLIVLVGVFFGISHIITGEPWSEGKLLQASVSGIILGWLYFRFGLIAAILVHWATNYFIFSYANFISQINQITIEEAFLQPMINTMELLFFISGIFSISVLLVSYFNSKKDRKLKIE</sequence>
<dbReference type="InterPro" id="IPR003675">
    <property type="entry name" value="Rce1/LyrA-like_dom"/>
</dbReference>
<dbReference type="GO" id="GO:0080120">
    <property type="term" value="P:CAAX-box protein maturation"/>
    <property type="evidence" value="ECO:0007669"/>
    <property type="project" value="UniProtKB-ARBA"/>
</dbReference>
<dbReference type="HOGENOM" id="CLU_843595_0_0_2"/>
<feature type="transmembrane region" description="Helical" evidence="1">
    <location>
        <begin position="226"/>
        <end position="249"/>
    </location>
</feature>
<keyword evidence="1" id="KW-0812">Transmembrane</keyword>